<proteinExistence type="inferred from homology"/>
<keyword evidence="5" id="KW-1185">Reference proteome</keyword>
<reference evidence="4 5" key="1">
    <citation type="journal article" date="2012" name="Genome Biol.">
        <title>Genome and low-iron response of an oceanic diatom adapted to chronic iron limitation.</title>
        <authorList>
            <person name="Lommer M."/>
            <person name="Specht M."/>
            <person name="Roy A.S."/>
            <person name="Kraemer L."/>
            <person name="Andreson R."/>
            <person name="Gutowska M.A."/>
            <person name="Wolf J."/>
            <person name="Bergner S.V."/>
            <person name="Schilhabel M.B."/>
            <person name="Klostermeier U.C."/>
            <person name="Beiko R.G."/>
            <person name="Rosenstiel P."/>
            <person name="Hippler M."/>
            <person name="Laroche J."/>
        </authorList>
    </citation>
    <scope>NUCLEOTIDE SEQUENCE [LARGE SCALE GENOMIC DNA]</scope>
    <source>
        <strain evidence="4 5">CCMP1005</strain>
    </source>
</reference>
<dbReference type="eggNOG" id="KOG2620">
    <property type="taxonomic scope" value="Eukaryota"/>
</dbReference>
<dbReference type="OMA" id="ATARIYI"/>
<dbReference type="InterPro" id="IPR050710">
    <property type="entry name" value="Band7/mec-2_domain"/>
</dbReference>
<feature type="region of interest" description="Disordered" evidence="2">
    <location>
        <begin position="1"/>
        <end position="24"/>
    </location>
</feature>
<dbReference type="PRINTS" id="PR00721">
    <property type="entry name" value="STOMATIN"/>
</dbReference>
<protein>
    <recommendedName>
        <fullName evidence="3">Band 7 domain-containing protein</fullName>
    </recommendedName>
</protein>
<dbReference type="FunFam" id="3.30.479.30:FF:000004">
    <property type="entry name" value="Putative membrane protease family, stomatin"/>
    <property type="match status" value="1"/>
</dbReference>
<dbReference type="OrthoDB" id="434619at2759"/>
<dbReference type="PANTHER" id="PTHR43327:SF10">
    <property type="entry name" value="STOMATIN-LIKE PROTEIN 2, MITOCHONDRIAL"/>
    <property type="match status" value="1"/>
</dbReference>
<dbReference type="Gene3D" id="3.30.479.30">
    <property type="entry name" value="Band 7 domain"/>
    <property type="match status" value="1"/>
</dbReference>
<evidence type="ECO:0000256" key="2">
    <source>
        <dbReference type="SAM" id="MobiDB-lite"/>
    </source>
</evidence>
<dbReference type="SMART" id="SM00244">
    <property type="entry name" value="PHB"/>
    <property type="match status" value="1"/>
</dbReference>
<gene>
    <name evidence="4" type="ORF">THAOC_33601</name>
</gene>
<feature type="domain" description="Band 7" evidence="3">
    <location>
        <begin position="47"/>
        <end position="205"/>
    </location>
</feature>
<dbReference type="EMBL" id="AGNL01046747">
    <property type="protein sequence ID" value="EJK47662.1"/>
    <property type="molecule type" value="Genomic_DNA"/>
</dbReference>
<accession>K0RLT8</accession>
<dbReference type="InterPro" id="IPR001972">
    <property type="entry name" value="Stomatin_HflK_fam"/>
</dbReference>
<evidence type="ECO:0000259" key="3">
    <source>
        <dbReference type="SMART" id="SM00244"/>
    </source>
</evidence>
<name>K0RLT8_THAOC</name>
<comment type="similarity">
    <text evidence="1">Belongs to the band 7/mec-2 family.</text>
</comment>
<dbReference type="GO" id="GO:0005886">
    <property type="term" value="C:plasma membrane"/>
    <property type="evidence" value="ECO:0007669"/>
    <property type="project" value="UniProtKB-ARBA"/>
</dbReference>
<dbReference type="InterPro" id="IPR001107">
    <property type="entry name" value="Band_7"/>
</dbReference>
<dbReference type="Pfam" id="PF01145">
    <property type="entry name" value="Band_7"/>
    <property type="match status" value="1"/>
</dbReference>
<dbReference type="AlphaFoldDB" id="K0RLT8"/>
<evidence type="ECO:0000313" key="4">
    <source>
        <dbReference type="EMBL" id="EJK47662.1"/>
    </source>
</evidence>
<comment type="caution">
    <text evidence="4">The sequence shown here is derived from an EMBL/GenBank/DDBJ whole genome shotgun (WGS) entry which is preliminary data.</text>
</comment>
<dbReference type="Proteomes" id="UP000266841">
    <property type="component" value="Unassembled WGS sequence"/>
</dbReference>
<organism evidence="4 5">
    <name type="scientific">Thalassiosira oceanica</name>
    <name type="common">Marine diatom</name>
    <dbReference type="NCBI Taxonomy" id="159749"/>
    <lineage>
        <taxon>Eukaryota</taxon>
        <taxon>Sar</taxon>
        <taxon>Stramenopiles</taxon>
        <taxon>Ochrophyta</taxon>
        <taxon>Bacillariophyta</taxon>
        <taxon>Coscinodiscophyceae</taxon>
        <taxon>Thalassiosirophycidae</taxon>
        <taxon>Thalassiosirales</taxon>
        <taxon>Thalassiosiraceae</taxon>
        <taxon>Thalassiosira</taxon>
    </lineage>
</organism>
<dbReference type="CDD" id="cd08829">
    <property type="entry name" value="SPFH_paraslipin"/>
    <property type="match status" value="1"/>
</dbReference>
<dbReference type="GO" id="GO:0098552">
    <property type="term" value="C:side of membrane"/>
    <property type="evidence" value="ECO:0007669"/>
    <property type="project" value="UniProtKB-ARBA"/>
</dbReference>
<dbReference type="SUPFAM" id="SSF117892">
    <property type="entry name" value="Band 7/SPFH domain"/>
    <property type="match status" value="1"/>
</dbReference>
<evidence type="ECO:0000256" key="1">
    <source>
        <dbReference type="ARBA" id="ARBA00008164"/>
    </source>
</evidence>
<sequence length="344" mass="37727">RARRATTGAVGPRPTGRGDAYGSGYGGRPSGRAVKACLAAAAVWSFSCLHVVTSGDECLVERLGTYHRKLGPGWHLVLKPFETVSFHVTTREQVLDVPPQQCYTLDNAPIRSDAVVYMRIFDVYAARYSIQDVMSGILNLCLTQLREEVGKLTLDESFSSRERINRALLKDLNAVTRTWGVEITRVEIQNMEPSRDILAAMELQMAAERKKRAAILKSEGERATFINEAEGRAAAAVANAEAQRKTVVLRAQAEAERQRVEADGLRTAIGVVTTALSESYGPGSDETSRRKDSVEGAIQFLSLIRYLETQSKFAGSQGTKVLMLPSKNSLPLTYGGLKFLLDDE</sequence>
<feature type="non-terminal residue" evidence="4">
    <location>
        <position position="1"/>
    </location>
</feature>
<dbReference type="PANTHER" id="PTHR43327">
    <property type="entry name" value="STOMATIN-LIKE PROTEIN 2, MITOCHONDRIAL"/>
    <property type="match status" value="1"/>
</dbReference>
<evidence type="ECO:0000313" key="5">
    <source>
        <dbReference type="Proteomes" id="UP000266841"/>
    </source>
</evidence>
<dbReference type="InterPro" id="IPR036013">
    <property type="entry name" value="Band_7/SPFH_dom_sf"/>
</dbReference>